<comment type="caution">
    <text evidence="5">The sequence shown here is derived from an EMBL/GenBank/DDBJ whole genome shotgun (WGS) entry which is preliminary data.</text>
</comment>
<name>A0A419HWE8_9PSEU</name>
<dbReference type="EMBL" id="QZFV01000109">
    <property type="protein sequence ID" value="RJQ81308.1"/>
    <property type="molecule type" value="Genomic_DNA"/>
</dbReference>
<reference evidence="5 6" key="1">
    <citation type="submission" date="2018-09" db="EMBL/GenBank/DDBJ databases">
        <title>YIM PH 21725 draft genome.</title>
        <authorList>
            <person name="Miao C."/>
        </authorList>
    </citation>
    <scope>NUCLEOTIDE SEQUENCE [LARGE SCALE GENOMIC DNA]</scope>
    <source>
        <strain evidence="6">YIM PH21725</strain>
    </source>
</reference>
<dbReference type="Pfam" id="PF02682">
    <property type="entry name" value="CT_C_D"/>
    <property type="match status" value="1"/>
</dbReference>
<keyword evidence="1" id="KW-0547">Nucleotide-binding</keyword>
<dbReference type="GO" id="GO:0005524">
    <property type="term" value="F:ATP binding"/>
    <property type="evidence" value="ECO:0007669"/>
    <property type="project" value="UniProtKB-KW"/>
</dbReference>
<keyword evidence="2" id="KW-0378">Hydrolase</keyword>
<dbReference type="PANTHER" id="PTHR34698:SF2">
    <property type="entry name" value="5-OXOPROLINASE SUBUNIT B"/>
    <property type="match status" value="1"/>
</dbReference>
<protein>
    <submittedName>
        <fullName evidence="5">Carboxyltransferase domain-containing protein</fullName>
    </submittedName>
</protein>
<keyword evidence="5" id="KW-0808">Transferase</keyword>
<feature type="domain" description="Carboxyltransferase" evidence="4">
    <location>
        <begin position="10"/>
        <end position="210"/>
    </location>
</feature>
<dbReference type="InterPro" id="IPR010016">
    <property type="entry name" value="PxpB"/>
</dbReference>
<dbReference type="GO" id="GO:0016787">
    <property type="term" value="F:hydrolase activity"/>
    <property type="evidence" value="ECO:0007669"/>
    <property type="project" value="UniProtKB-KW"/>
</dbReference>
<dbReference type="RefSeq" id="WP_120025533.1">
    <property type="nucleotide sequence ID" value="NZ_QZFV01000109.1"/>
</dbReference>
<dbReference type="InterPro" id="IPR029000">
    <property type="entry name" value="Cyclophilin-like_dom_sf"/>
</dbReference>
<evidence type="ECO:0000313" key="6">
    <source>
        <dbReference type="Proteomes" id="UP000285112"/>
    </source>
</evidence>
<evidence type="ECO:0000256" key="1">
    <source>
        <dbReference type="ARBA" id="ARBA00022741"/>
    </source>
</evidence>
<dbReference type="SUPFAM" id="SSF50891">
    <property type="entry name" value="Cyclophilin-like"/>
    <property type="match status" value="1"/>
</dbReference>
<dbReference type="Proteomes" id="UP000285112">
    <property type="component" value="Unassembled WGS sequence"/>
</dbReference>
<proteinExistence type="predicted"/>
<sequence length="240" mass="25397">MTGVRTAAKLDVSPCGDAAVRITVDGAGTEEVWGTVHHLARRLNDGEVPGVLSAVPTYDAILVEFDPCVTTADTVMFQLLSWEAPDALAALPSRGLDVPVLFGGEAGPDLTWVAGVVGLPAARVVELMCETELLIRCLGGPAASAMTDGPDFGEPVPRLATPRLRVPPGAVSLAGRQAVLGPVAAPSGWRQIGRTPLTVLQTDTEAVVPYRPGDRLRYYAIDEATYARLRGEPMRYRADD</sequence>
<organism evidence="5 6">
    <name type="scientific">Amycolatopsis panacis</name>
    <dbReference type="NCBI Taxonomy" id="2340917"/>
    <lineage>
        <taxon>Bacteria</taxon>
        <taxon>Bacillati</taxon>
        <taxon>Actinomycetota</taxon>
        <taxon>Actinomycetes</taxon>
        <taxon>Pseudonocardiales</taxon>
        <taxon>Pseudonocardiaceae</taxon>
        <taxon>Amycolatopsis</taxon>
    </lineage>
</organism>
<evidence type="ECO:0000256" key="3">
    <source>
        <dbReference type="ARBA" id="ARBA00022840"/>
    </source>
</evidence>
<dbReference type="GO" id="GO:0016740">
    <property type="term" value="F:transferase activity"/>
    <property type="evidence" value="ECO:0007669"/>
    <property type="project" value="UniProtKB-KW"/>
</dbReference>
<keyword evidence="3" id="KW-0067">ATP-binding</keyword>
<dbReference type="SMART" id="SM00796">
    <property type="entry name" value="AHS1"/>
    <property type="match status" value="1"/>
</dbReference>
<evidence type="ECO:0000256" key="2">
    <source>
        <dbReference type="ARBA" id="ARBA00022801"/>
    </source>
</evidence>
<gene>
    <name evidence="5" type="ORF">D5S19_23275</name>
</gene>
<accession>A0A419HWE8</accession>
<dbReference type="AlphaFoldDB" id="A0A419HWE8"/>
<evidence type="ECO:0000259" key="4">
    <source>
        <dbReference type="SMART" id="SM00796"/>
    </source>
</evidence>
<dbReference type="SUPFAM" id="SSF160467">
    <property type="entry name" value="PH0987 N-terminal domain-like"/>
    <property type="match status" value="1"/>
</dbReference>
<dbReference type="Gene3D" id="3.30.1360.40">
    <property type="match status" value="1"/>
</dbReference>
<dbReference type="PANTHER" id="PTHR34698">
    <property type="entry name" value="5-OXOPROLINASE SUBUNIT B"/>
    <property type="match status" value="1"/>
</dbReference>
<dbReference type="Gene3D" id="2.40.100.10">
    <property type="entry name" value="Cyclophilin-like"/>
    <property type="match status" value="1"/>
</dbReference>
<keyword evidence="6" id="KW-1185">Reference proteome</keyword>
<dbReference type="InterPro" id="IPR003833">
    <property type="entry name" value="CT_C_D"/>
</dbReference>
<evidence type="ECO:0000313" key="5">
    <source>
        <dbReference type="EMBL" id="RJQ81308.1"/>
    </source>
</evidence>
<dbReference type="OrthoDB" id="9768696at2"/>